<dbReference type="Proteomes" id="UP000076874">
    <property type="component" value="Unassembled WGS sequence"/>
</dbReference>
<accession>A0A167VAL8</accession>
<sequence>METTEQQRQSPKTNARSGSVHAAKKPPSSDPSPNHARVDAVQVPGARRQEPAGTASWNQSMPGLPEESTIRAQQSFPRINPFYTVISDTTSSSTSPRAYYPRVRYVFSDDDPDLLSGALAARDASVSERFNLVGGGAVATAVRGAPHPGERDGPAHLLGPDRSILLDLAPKHDGRGYEVASARSLSTDWAVTAAYLNHLDASSSDTVSDGEGRPLILNIEGVGMSTGAASPVGAQVARTRGETATATATATSPTSKSGSSSDFDVRNTRPPTENYQDLIHIFEKRLSLLRKVVQNLETSERHPSLADPDPKHEDRLQHIRKDGPFQGPNK</sequence>
<dbReference type="AlphaFoldDB" id="A0A167VAL8"/>
<dbReference type="OrthoDB" id="1681166at2759"/>
<evidence type="ECO:0000313" key="2">
    <source>
        <dbReference type="EMBL" id="OAA62405.1"/>
    </source>
</evidence>
<feature type="region of interest" description="Disordered" evidence="1">
    <location>
        <begin position="1"/>
        <end position="69"/>
    </location>
</feature>
<feature type="compositionally biased region" description="Polar residues" evidence="1">
    <location>
        <begin position="1"/>
        <end position="17"/>
    </location>
</feature>
<evidence type="ECO:0000256" key="1">
    <source>
        <dbReference type="SAM" id="MobiDB-lite"/>
    </source>
</evidence>
<feature type="compositionally biased region" description="Low complexity" evidence="1">
    <location>
        <begin position="243"/>
        <end position="261"/>
    </location>
</feature>
<protein>
    <submittedName>
        <fullName evidence="2">Uncharacterized protein</fullName>
    </submittedName>
</protein>
<feature type="compositionally biased region" description="Basic and acidic residues" evidence="1">
    <location>
        <begin position="298"/>
        <end position="323"/>
    </location>
</feature>
<feature type="region of interest" description="Disordered" evidence="1">
    <location>
        <begin position="230"/>
        <end position="271"/>
    </location>
</feature>
<dbReference type="STRING" id="1081102.A0A167VAL8"/>
<proteinExistence type="predicted"/>
<gene>
    <name evidence="2" type="ORF">SPI_03945</name>
</gene>
<dbReference type="EMBL" id="AZHD01000006">
    <property type="protein sequence ID" value="OAA62405.1"/>
    <property type="molecule type" value="Genomic_DNA"/>
</dbReference>
<reference evidence="2 3" key="1">
    <citation type="journal article" date="2016" name="Genome Biol. Evol.">
        <title>Divergent and convergent evolution of fungal pathogenicity.</title>
        <authorList>
            <person name="Shang Y."/>
            <person name="Xiao G."/>
            <person name="Zheng P."/>
            <person name="Cen K."/>
            <person name="Zhan S."/>
            <person name="Wang C."/>
        </authorList>
    </citation>
    <scope>NUCLEOTIDE SEQUENCE [LARGE SCALE GENOMIC DNA]</scope>
    <source>
        <strain evidence="2 3">RCEF 264</strain>
    </source>
</reference>
<keyword evidence="3" id="KW-1185">Reference proteome</keyword>
<feature type="region of interest" description="Disordered" evidence="1">
    <location>
        <begin position="297"/>
        <end position="330"/>
    </location>
</feature>
<organism evidence="2 3">
    <name type="scientific">Niveomyces insectorum RCEF 264</name>
    <dbReference type="NCBI Taxonomy" id="1081102"/>
    <lineage>
        <taxon>Eukaryota</taxon>
        <taxon>Fungi</taxon>
        <taxon>Dikarya</taxon>
        <taxon>Ascomycota</taxon>
        <taxon>Pezizomycotina</taxon>
        <taxon>Sordariomycetes</taxon>
        <taxon>Hypocreomycetidae</taxon>
        <taxon>Hypocreales</taxon>
        <taxon>Cordycipitaceae</taxon>
        <taxon>Niveomyces</taxon>
    </lineage>
</organism>
<name>A0A167VAL8_9HYPO</name>
<comment type="caution">
    <text evidence="2">The sequence shown here is derived from an EMBL/GenBank/DDBJ whole genome shotgun (WGS) entry which is preliminary data.</text>
</comment>
<evidence type="ECO:0000313" key="3">
    <source>
        <dbReference type="Proteomes" id="UP000076874"/>
    </source>
</evidence>